<dbReference type="Pfam" id="PF08818">
    <property type="entry name" value="DUF1801"/>
    <property type="match status" value="1"/>
</dbReference>
<accession>A0A0D5LU46</accession>
<dbReference type="Gene3D" id="3.90.1150.200">
    <property type="match status" value="1"/>
</dbReference>
<keyword evidence="3" id="KW-1185">Reference proteome</keyword>
<sequence>MANEKVETFYAEADRWQAELGALRAVLRSTALDEDFKWNAPCYTFEGANIAAVWGMKQFCTLSFFKGVLLKDTAQLLAAPGENSRSMRLVRFTSVAEIEAAEPVLRLYVEEAIGLEKAGTKVVLAKDDFTLPEELIVAFEDDPALEQAFRALTPGRQRGYCLYFAQPKNASTRVARIERSTAAILAGKGLHDR</sequence>
<reference evidence="2 3" key="1">
    <citation type="journal article" date="2015" name="Genome Announc.">
        <title>Complete genome sequence of Martelella endophytica YC6887, which has antifungal activity associated with a halophyte.</title>
        <authorList>
            <person name="Khan A."/>
            <person name="Khan H."/>
            <person name="Chung E.J."/>
            <person name="Hossain M.T."/>
            <person name="Chung Y.R."/>
        </authorList>
    </citation>
    <scope>NUCLEOTIDE SEQUENCE [LARGE SCALE GENOMIC DNA]</scope>
    <source>
        <strain evidence="2">YC6887</strain>
    </source>
</reference>
<gene>
    <name evidence="2" type="ORF">TM49_20975</name>
</gene>
<dbReference type="Proteomes" id="UP000032611">
    <property type="component" value="Chromosome"/>
</dbReference>
<evidence type="ECO:0000259" key="1">
    <source>
        <dbReference type="Pfam" id="PF08818"/>
    </source>
</evidence>
<dbReference type="InterPro" id="IPR014922">
    <property type="entry name" value="YdhG-like"/>
</dbReference>
<dbReference type="PIRSF" id="PIRSF021308">
    <property type="entry name" value="UCP021308"/>
    <property type="match status" value="1"/>
</dbReference>
<dbReference type="OrthoDB" id="214150at2"/>
<evidence type="ECO:0000313" key="2">
    <source>
        <dbReference type="EMBL" id="AJY47586.1"/>
    </source>
</evidence>
<evidence type="ECO:0000313" key="3">
    <source>
        <dbReference type="Proteomes" id="UP000032611"/>
    </source>
</evidence>
<dbReference type="RefSeq" id="WP_045684094.1">
    <property type="nucleotide sequence ID" value="NZ_CP010803.1"/>
</dbReference>
<dbReference type="HOGENOM" id="CLU_116201_0_0_5"/>
<proteinExistence type="predicted"/>
<dbReference type="Pfam" id="PF13376">
    <property type="entry name" value="OmdA"/>
    <property type="match status" value="1"/>
</dbReference>
<dbReference type="PATRIC" id="fig|1486262.3.peg.4335"/>
<organism evidence="2 3">
    <name type="scientific">Martelella endophytica</name>
    <dbReference type="NCBI Taxonomy" id="1486262"/>
    <lineage>
        <taxon>Bacteria</taxon>
        <taxon>Pseudomonadati</taxon>
        <taxon>Pseudomonadota</taxon>
        <taxon>Alphaproteobacteria</taxon>
        <taxon>Hyphomicrobiales</taxon>
        <taxon>Aurantimonadaceae</taxon>
        <taxon>Martelella</taxon>
    </lineage>
</organism>
<name>A0A0D5LU46_MAREN</name>
<dbReference type="STRING" id="1486262.TM49_20975"/>
<dbReference type="AlphaFoldDB" id="A0A0D5LU46"/>
<dbReference type="InterPro" id="IPR016786">
    <property type="entry name" value="YdeI_bac"/>
</dbReference>
<dbReference type="EMBL" id="CP010803">
    <property type="protein sequence ID" value="AJY47586.1"/>
    <property type="molecule type" value="Genomic_DNA"/>
</dbReference>
<protein>
    <recommendedName>
        <fullName evidence="1">YdhG-like domain-containing protein</fullName>
    </recommendedName>
</protein>
<feature type="domain" description="YdhG-like" evidence="1">
    <location>
        <begin position="16"/>
        <end position="113"/>
    </location>
</feature>
<dbReference type="KEGG" id="mey:TM49_20975"/>
<dbReference type="SUPFAM" id="SSF159888">
    <property type="entry name" value="YdhG-like"/>
    <property type="match status" value="1"/>
</dbReference>